<protein>
    <submittedName>
        <fullName evidence="1">Uncharacterized protein</fullName>
    </submittedName>
</protein>
<reference evidence="1" key="2">
    <citation type="journal article" date="2015" name="Data Brief">
        <title>Shoot transcriptome of the giant reed, Arundo donax.</title>
        <authorList>
            <person name="Barrero R.A."/>
            <person name="Guerrero F.D."/>
            <person name="Moolhuijzen P."/>
            <person name="Goolsby J.A."/>
            <person name="Tidwell J."/>
            <person name="Bellgard S.E."/>
            <person name="Bellgard M.I."/>
        </authorList>
    </citation>
    <scope>NUCLEOTIDE SEQUENCE</scope>
    <source>
        <tissue evidence="1">Shoot tissue taken approximately 20 cm above the soil surface</tissue>
    </source>
</reference>
<name>A0A0A8ZI03_ARUDO</name>
<evidence type="ECO:0000313" key="1">
    <source>
        <dbReference type="EMBL" id="JAD34487.1"/>
    </source>
</evidence>
<dbReference type="EMBL" id="GBRH01263408">
    <property type="protein sequence ID" value="JAD34487.1"/>
    <property type="molecule type" value="Transcribed_RNA"/>
</dbReference>
<dbReference type="AlphaFoldDB" id="A0A0A8ZI03"/>
<proteinExistence type="predicted"/>
<reference evidence="1" key="1">
    <citation type="submission" date="2014-09" db="EMBL/GenBank/DDBJ databases">
        <authorList>
            <person name="Magalhaes I.L.F."/>
            <person name="Oliveira U."/>
            <person name="Santos F.R."/>
            <person name="Vidigal T.H.D.A."/>
            <person name="Brescovit A.D."/>
            <person name="Santos A.J."/>
        </authorList>
    </citation>
    <scope>NUCLEOTIDE SEQUENCE</scope>
    <source>
        <tissue evidence="1">Shoot tissue taken approximately 20 cm above the soil surface</tissue>
    </source>
</reference>
<sequence length="37" mass="4041">MLGTVSLALNGGLRQLKCTSKLNVLRSVYPAAQMENY</sequence>
<organism evidence="1">
    <name type="scientific">Arundo donax</name>
    <name type="common">Giant reed</name>
    <name type="synonym">Donax arundinaceus</name>
    <dbReference type="NCBI Taxonomy" id="35708"/>
    <lineage>
        <taxon>Eukaryota</taxon>
        <taxon>Viridiplantae</taxon>
        <taxon>Streptophyta</taxon>
        <taxon>Embryophyta</taxon>
        <taxon>Tracheophyta</taxon>
        <taxon>Spermatophyta</taxon>
        <taxon>Magnoliopsida</taxon>
        <taxon>Liliopsida</taxon>
        <taxon>Poales</taxon>
        <taxon>Poaceae</taxon>
        <taxon>PACMAD clade</taxon>
        <taxon>Arundinoideae</taxon>
        <taxon>Arundineae</taxon>
        <taxon>Arundo</taxon>
    </lineage>
</organism>
<accession>A0A0A8ZI03</accession>